<dbReference type="Proteomes" id="UP000187323">
    <property type="component" value="Unassembled WGS sequence"/>
</dbReference>
<accession>A0AB36JGV8</accession>
<dbReference type="InterPro" id="IPR002110">
    <property type="entry name" value="Ankyrin_rpt"/>
</dbReference>
<dbReference type="Pfam" id="PF00023">
    <property type="entry name" value="Ank"/>
    <property type="match status" value="1"/>
</dbReference>
<sequence length="76" mass="8403">MENNIFDSDGYTSLDSAAFHMDNVELIELLIEHCTDISAKIKSGESAWSVAIKQSNYNVVEFLRGKGVVLNENHSG</sequence>
<reference evidence="1 2" key="1">
    <citation type="submission" date="2016-10" db="EMBL/GenBank/DDBJ databases">
        <title>Paenibacillus species isolates.</title>
        <authorList>
            <person name="Beno S.M."/>
        </authorList>
    </citation>
    <scope>NUCLEOTIDE SEQUENCE [LARGE SCALE GENOMIC DNA]</scope>
    <source>
        <strain evidence="1 2">FSL H7-0918</strain>
    </source>
</reference>
<dbReference type="SUPFAM" id="SSF48403">
    <property type="entry name" value="Ankyrin repeat"/>
    <property type="match status" value="1"/>
</dbReference>
<dbReference type="InterPro" id="IPR036770">
    <property type="entry name" value="Ankyrin_rpt-contain_sf"/>
</dbReference>
<evidence type="ECO:0000313" key="2">
    <source>
        <dbReference type="Proteomes" id="UP000187323"/>
    </source>
</evidence>
<dbReference type="RefSeq" id="WP_076133841.1">
    <property type="nucleotide sequence ID" value="NZ_CP021965.1"/>
</dbReference>
<organism evidence="1 2">
    <name type="scientific">Paenibacillus odorifer</name>
    <dbReference type="NCBI Taxonomy" id="189426"/>
    <lineage>
        <taxon>Bacteria</taxon>
        <taxon>Bacillati</taxon>
        <taxon>Bacillota</taxon>
        <taxon>Bacilli</taxon>
        <taxon>Bacillales</taxon>
        <taxon>Paenibacillaceae</taxon>
        <taxon>Paenibacillus</taxon>
    </lineage>
</organism>
<gene>
    <name evidence="1" type="ORF">BSK47_05690</name>
</gene>
<evidence type="ECO:0008006" key="3">
    <source>
        <dbReference type="Google" id="ProtNLM"/>
    </source>
</evidence>
<dbReference type="AlphaFoldDB" id="A0AB36JGV8"/>
<dbReference type="Gene3D" id="1.25.40.20">
    <property type="entry name" value="Ankyrin repeat-containing domain"/>
    <property type="match status" value="1"/>
</dbReference>
<evidence type="ECO:0000313" key="1">
    <source>
        <dbReference type="EMBL" id="OME23186.1"/>
    </source>
</evidence>
<dbReference type="EMBL" id="MPTO01000004">
    <property type="protein sequence ID" value="OME23186.1"/>
    <property type="molecule type" value="Genomic_DNA"/>
</dbReference>
<dbReference type="SMART" id="SM00248">
    <property type="entry name" value="ANK"/>
    <property type="match status" value="2"/>
</dbReference>
<name>A0AB36JGV8_9BACL</name>
<proteinExistence type="predicted"/>
<comment type="caution">
    <text evidence="1">The sequence shown here is derived from an EMBL/GenBank/DDBJ whole genome shotgun (WGS) entry which is preliminary data.</text>
</comment>
<protein>
    <recommendedName>
        <fullName evidence="3">Ankyrin repeat protein</fullName>
    </recommendedName>
</protein>